<protein>
    <submittedName>
        <fullName evidence="1">Uncharacterized protein</fullName>
    </submittedName>
</protein>
<keyword evidence="2" id="KW-1185">Reference proteome</keyword>
<dbReference type="Proteomes" id="UP001191082">
    <property type="component" value="Unassembled WGS sequence"/>
</dbReference>
<evidence type="ECO:0000313" key="2">
    <source>
        <dbReference type="Proteomes" id="UP001191082"/>
    </source>
</evidence>
<gene>
    <name evidence="1" type="ORF">FGK64_13785</name>
</gene>
<accession>A0ABY2X7G1</accession>
<comment type="caution">
    <text evidence="1">The sequence shown here is derived from an EMBL/GenBank/DDBJ whole genome shotgun (WGS) entry which is preliminary data.</text>
</comment>
<name>A0ABY2X7G1_9RHOB</name>
<organism evidence="1 2">
    <name type="scientific">Arenibacterium halophilum</name>
    <dbReference type="NCBI Taxonomy" id="2583821"/>
    <lineage>
        <taxon>Bacteria</taxon>
        <taxon>Pseudomonadati</taxon>
        <taxon>Pseudomonadota</taxon>
        <taxon>Alphaproteobacteria</taxon>
        <taxon>Rhodobacterales</taxon>
        <taxon>Paracoccaceae</taxon>
        <taxon>Arenibacterium</taxon>
    </lineage>
</organism>
<evidence type="ECO:0000313" key="1">
    <source>
        <dbReference type="EMBL" id="TMV11357.1"/>
    </source>
</evidence>
<dbReference type="EMBL" id="VCPC01000003">
    <property type="protein sequence ID" value="TMV11357.1"/>
    <property type="molecule type" value="Genomic_DNA"/>
</dbReference>
<proteinExistence type="predicted"/>
<reference evidence="1 2" key="1">
    <citation type="submission" date="2019-05" db="EMBL/GenBank/DDBJ databases">
        <title>Marivita sp. nov. isolated from sea sediment.</title>
        <authorList>
            <person name="Kim W."/>
        </authorList>
    </citation>
    <scope>NUCLEOTIDE SEQUENCE [LARGE SCALE GENOMIC DNA]</scope>
    <source>
        <strain evidence="1 2">CAU 1492</strain>
    </source>
</reference>
<sequence length="69" mass="7118">MSSSSLTTAKRAVRRMILGGGDAGLFTFLGPSRHAAPPHGVVRLVALHDPKAAGAKPAAHAQIDRAPPR</sequence>
<dbReference type="RefSeq" id="WP_138864424.1">
    <property type="nucleotide sequence ID" value="NZ_VCPC01000003.1"/>
</dbReference>